<dbReference type="InterPro" id="IPR017451">
    <property type="entry name" value="F-box-assoc_interact_dom"/>
</dbReference>
<dbReference type="InterPro" id="IPR015915">
    <property type="entry name" value="Kelch-typ_b-propeller"/>
</dbReference>
<dbReference type="Gene3D" id="3.30.730.10">
    <property type="entry name" value="AP2/ERF domain"/>
    <property type="match status" value="1"/>
</dbReference>
<dbReference type="SUPFAM" id="SSF54171">
    <property type="entry name" value="DNA-binding domain"/>
    <property type="match status" value="1"/>
</dbReference>
<dbReference type="PROSITE" id="PS51032">
    <property type="entry name" value="AP2_ERF"/>
    <property type="match status" value="1"/>
</dbReference>
<keyword evidence="2" id="KW-0805">Transcription regulation</keyword>
<protein>
    <recommendedName>
        <fullName evidence="7">AP2/ERF domain-containing protein</fullName>
    </recommendedName>
</protein>
<keyword evidence="3" id="KW-0238">DNA-binding</keyword>
<evidence type="ECO:0000259" key="7">
    <source>
        <dbReference type="PROSITE" id="PS51032"/>
    </source>
</evidence>
<feature type="region of interest" description="Disordered" evidence="6">
    <location>
        <begin position="798"/>
        <end position="838"/>
    </location>
</feature>
<dbReference type="InterPro" id="IPR050796">
    <property type="entry name" value="SCF_F-box_component"/>
</dbReference>
<evidence type="ECO:0000256" key="1">
    <source>
        <dbReference type="ARBA" id="ARBA00004123"/>
    </source>
</evidence>
<dbReference type="Gene3D" id="2.120.10.80">
    <property type="entry name" value="Kelch-type beta propeller"/>
    <property type="match status" value="1"/>
</dbReference>
<gene>
    <name evidence="8" type="ORF">KC19_4G073000</name>
</gene>
<dbReference type="GO" id="GO:0003700">
    <property type="term" value="F:DNA-binding transcription factor activity"/>
    <property type="evidence" value="ECO:0007669"/>
    <property type="project" value="InterPro"/>
</dbReference>
<dbReference type="PANTHER" id="PTHR31672">
    <property type="entry name" value="BNACNNG10540D PROTEIN"/>
    <property type="match status" value="1"/>
</dbReference>
<dbReference type="InterPro" id="IPR016177">
    <property type="entry name" value="DNA-bd_dom_sf"/>
</dbReference>
<sequence>MRLLDCQEVSDEVLEVAELQIHQLRCSVWEFLYTMFARTLVRVMCGMRDLVPLNPFSERMMAAKQAHFGVHRSSCSSSCSSEQSVVGGGLQNFEVGSMEGLRETEVFPLLLNDPCGSSVTEGPSKRGKVSGHISEKKFQGNGGGPRAAAILLTLCLLFSSPNVDASSYRGVSKHKNSKFFHCETEYFGSLPRKKIYFGKFETEKMAALACDVAFFYTGMPSAKFNFKWSEEVILNFCKQRSFYADLTNWDDRRRFIEAQANILVLFVPDFHWEDIILVPTPVPTTVPITPRQRSEWIAGRIVHHFRNQPWRVQGFMAWFMEPSTERRILEVHAQKSSSATHDTILGAPEVDLVWPMNRNDIITGVESLEARPGRNLCLLLIFGGALPFIFKLFESKRAGGEYGGVDDVHVGDTALTDGDSRRSWARIVKKQKLHHLACDYFNSDQALLTAIHYHTKNKELICTGFDLHSKTWISLPSFTPAVPAPDEDLVREYSVCGHRGLMCADVAKSGEEAQVVVFNPLTRKTLTLPPLLYPRRPVLVHLLVDSENKSYKVIAAGSSTYLQEHGLSKKMEVFDSKTLEWEEAPDLPGPAYGLNEYQTGVCVDGILHFITFLEDDCGKGVVAFDVENRKWLDNRTCPIPLFSNSDILQLVENDGKVYLFSEQETSTMRSLVVEHCIDLLEISNPEVGPVAKCRWKQVVRTCKQNRGLSGYPEYTCVSFGDGKLCVFNTLERDGVEYDMQDGSICGFVQPPSQDESQFFSLNPASFMLQLSIATNPEPPNAGSDPVLQITASGGSVPCLNGTGNSLPPSNEASDPLPPSNETTDQLPPSRDSDLAQPTVGGFRSLWSWFGF</sequence>
<dbReference type="PANTHER" id="PTHR31672:SF2">
    <property type="entry name" value="F-BOX DOMAIN-CONTAINING PROTEIN"/>
    <property type="match status" value="1"/>
</dbReference>
<dbReference type="Pfam" id="PF08268">
    <property type="entry name" value="FBA_3"/>
    <property type="match status" value="1"/>
</dbReference>
<evidence type="ECO:0000313" key="8">
    <source>
        <dbReference type="EMBL" id="KAG0579099.1"/>
    </source>
</evidence>
<dbReference type="GO" id="GO:0003677">
    <property type="term" value="F:DNA binding"/>
    <property type="evidence" value="ECO:0007669"/>
    <property type="project" value="UniProtKB-KW"/>
</dbReference>
<organism evidence="8 9">
    <name type="scientific">Ceratodon purpureus</name>
    <name type="common">Fire moss</name>
    <name type="synonym">Dicranum purpureum</name>
    <dbReference type="NCBI Taxonomy" id="3225"/>
    <lineage>
        <taxon>Eukaryota</taxon>
        <taxon>Viridiplantae</taxon>
        <taxon>Streptophyta</taxon>
        <taxon>Embryophyta</taxon>
        <taxon>Bryophyta</taxon>
        <taxon>Bryophytina</taxon>
        <taxon>Bryopsida</taxon>
        <taxon>Dicranidae</taxon>
        <taxon>Pseudoditrichales</taxon>
        <taxon>Ditrichaceae</taxon>
        <taxon>Ceratodon</taxon>
    </lineage>
</organism>
<evidence type="ECO:0000256" key="5">
    <source>
        <dbReference type="ARBA" id="ARBA00023242"/>
    </source>
</evidence>
<evidence type="ECO:0000256" key="4">
    <source>
        <dbReference type="ARBA" id="ARBA00023163"/>
    </source>
</evidence>
<dbReference type="InterPro" id="IPR036955">
    <property type="entry name" value="AP2/ERF_dom_sf"/>
</dbReference>
<evidence type="ECO:0000256" key="2">
    <source>
        <dbReference type="ARBA" id="ARBA00023015"/>
    </source>
</evidence>
<dbReference type="NCBIfam" id="TIGR01640">
    <property type="entry name" value="F_box_assoc_1"/>
    <property type="match status" value="1"/>
</dbReference>
<keyword evidence="4" id="KW-0804">Transcription</keyword>
<dbReference type="SUPFAM" id="SSF50965">
    <property type="entry name" value="Galactose oxidase, central domain"/>
    <property type="match status" value="1"/>
</dbReference>
<dbReference type="SMART" id="SM00380">
    <property type="entry name" value="AP2"/>
    <property type="match status" value="1"/>
</dbReference>
<comment type="caution">
    <text evidence="8">The sequence shown here is derived from an EMBL/GenBank/DDBJ whole genome shotgun (WGS) entry which is preliminary data.</text>
</comment>
<dbReference type="GO" id="GO:0005634">
    <property type="term" value="C:nucleus"/>
    <property type="evidence" value="ECO:0007669"/>
    <property type="project" value="UniProtKB-SubCell"/>
</dbReference>
<comment type="subcellular location">
    <subcellularLocation>
        <location evidence="1">Nucleus</location>
    </subcellularLocation>
</comment>
<dbReference type="InterPro" id="IPR001471">
    <property type="entry name" value="AP2/ERF_dom"/>
</dbReference>
<keyword evidence="5" id="KW-0539">Nucleus</keyword>
<keyword evidence="9" id="KW-1185">Reference proteome</keyword>
<dbReference type="EMBL" id="CM026424">
    <property type="protein sequence ID" value="KAG0579099.1"/>
    <property type="molecule type" value="Genomic_DNA"/>
</dbReference>
<dbReference type="Proteomes" id="UP000822688">
    <property type="component" value="Chromosome 4"/>
</dbReference>
<evidence type="ECO:0000256" key="3">
    <source>
        <dbReference type="ARBA" id="ARBA00023125"/>
    </source>
</evidence>
<evidence type="ECO:0000256" key="6">
    <source>
        <dbReference type="SAM" id="MobiDB-lite"/>
    </source>
</evidence>
<dbReference type="AlphaFoldDB" id="A0A8T0I813"/>
<dbReference type="InterPro" id="IPR013187">
    <property type="entry name" value="F-box-assoc_dom_typ3"/>
</dbReference>
<feature type="compositionally biased region" description="Polar residues" evidence="6">
    <location>
        <begin position="801"/>
        <end position="812"/>
    </location>
</feature>
<reference evidence="8" key="1">
    <citation type="submission" date="2020-06" db="EMBL/GenBank/DDBJ databases">
        <title>WGS assembly of Ceratodon purpureus strain R40.</title>
        <authorList>
            <person name="Carey S.B."/>
            <person name="Jenkins J."/>
            <person name="Shu S."/>
            <person name="Lovell J.T."/>
            <person name="Sreedasyam A."/>
            <person name="Maumus F."/>
            <person name="Tiley G.P."/>
            <person name="Fernandez-Pozo N."/>
            <person name="Barry K."/>
            <person name="Chen C."/>
            <person name="Wang M."/>
            <person name="Lipzen A."/>
            <person name="Daum C."/>
            <person name="Saski C.A."/>
            <person name="Payton A.C."/>
            <person name="Mcbreen J.C."/>
            <person name="Conrad R.E."/>
            <person name="Kollar L.M."/>
            <person name="Olsson S."/>
            <person name="Huttunen S."/>
            <person name="Landis J.B."/>
            <person name="Wickett N.J."/>
            <person name="Johnson M.G."/>
            <person name="Rensing S.A."/>
            <person name="Grimwood J."/>
            <person name="Schmutz J."/>
            <person name="Mcdaniel S.F."/>
        </authorList>
    </citation>
    <scope>NUCLEOTIDE SEQUENCE</scope>
    <source>
        <strain evidence="8">R40</strain>
    </source>
</reference>
<accession>A0A8T0I813</accession>
<name>A0A8T0I813_CERPU</name>
<feature type="domain" description="AP2/ERF" evidence="7">
    <location>
        <begin position="167"/>
        <end position="227"/>
    </location>
</feature>
<dbReference type="InterPro" id="IPR011043">
    <property type="entry name" value="Gal_Oxase/kelch_b-propeller"/>
</dbReference>
<evidence type="ECO:0000313" key="9">
    <source>
        <dbReference type="Proteomes" id="UP000822688"/>
    </source>
</evidence>
<proteinExistence type="predicted"/>